<dbReference type="Pfam" id="PF22933">
    <property type="entry name" value="ComC_SSD"/>
    <property type="match status" value="1"/>
</dbReference>
<dbReference type="PANTHER" id="PTHR24032:SF18">
    <property type="entry name" value="EGF-LIKE DOMAIN-CONTAINING PROTEIN"/>
    <property type="match status" value="1"/>
</dbReference>
<comment type="caution">
    <text evidence="5">The sequence shown here is derived from an EMBL/GenBank/DDBJ whole genome shotgun (WGS) entry which is preliminary data.</text>
</comment>
<keyword evidence="3" id="KW-1133">Transmembrane helix</keyword>
<evidence type="ECO:0000256" key="1">
    <source>
        <dbReference type="ARBA" id="ARBA00023157"/>
    </source>
</evidence>
<proteinExistence type="predicted"/>
<keyword evidence="3" id="KW-0812">Transmembrane</keyword>
<dbReference type="PaxDb" id="44689-DDB0202032"/>
<dbReference type="eggNOG" id="ENOG502SQ9A">
    <property type="taxonomic scope" value="Eukaryota"/>
</dbReference>
<feature type="domain" description="EGF-like" evidence="4">
    <location>
        <begin position="607"/>
        <end position="640"/>
    </location>
</feature>
<dbReference type="HOGENOM" id="CLU_003793_0_0_1"/>
<accession>Q55BS2</accession>
<dbReference type="Gene3D" id="2.10.25.10">
    <property type="entry name" value="Laminin"/>
    <property type="match status" value="1"/>
</dbReference>
<protein>
    <recommendedName>
        <fullName evidence="4">EGF-like domain-containing protein</fullName>
    </recommendedName>
</protein>
<name>Q55BS2_DICDI</name>
<dbReference type="KEGG" id="ddi:DDB_G0270802"/>
<evidence type="ECO:0000313" key="5">
    <source>
        <dbReference type="EMBL" id="EAL72751.1"/>
    </source>
</evidence>
<dbReference type="OMA" id="NGANGIC"/>
<dbReference type="PANTHER" id="PTHR24032">
    <property type="entry name" value="EGF-LIKE DOMAIN-CONTAINING PROTEIN-RELATED-RELATED"/>
    <property type="match status" value="1"/>
</dbReference>
<gene>
    <name evidence="5" type="ORF">DDB_G0270802</name>
</gene>
<dbReference type="PhylomeDB" id="Q55BS2"/>
<dbReference type="InterPro" id="IPR057015">
    <property type="entry name" value="B-sand_ComC_2nd"/>
</dbReference>
<dbReference type="GeneID" id="8617732"/>
<dbReference type="Pfam" id="PF07974">
    <property type="entry name" value="EGF_2"/>
    <property type="match status" value="1"/>
</dbReference>
<dbReference type="RefSeq" id="XP_646759.1">
    <property type="nucleotide sequence ID" value="XM_641667.1"/>
</dbReference>
<dbReference type="InterPro" id="IPR057014">
    <property type="entry name" value="B-sand_ComC_1st"/>
</dbReference>
<evidence type="ECO:0000256" key="2">
    <source>
        <dbReference type="PROSITE-ProRule" id="PRU00076"/>
    </source>
</evidence>
<evidence type="ECO:0000259" key="4">
    <source>
        <dbReference type="PROSITE" id="PS50026"/>
    </source>
</evidence>
<evidence type="ECO:0000313" key="6">
    <source>
        <dbReference type="Proteomes" id="UP000002195"/>
    </source>
</evidence>
<feature type="transmembrane region" description="Helical" evidence="3">
    <location>
        <begin position="889"/>
        <end position="913"/>
    </location>
</feature>
<dbReference type="PROSITE" id="PS50026">
    <property type="entry name" value="EGF_3"/>
    <property type="match status" value="1"/>
</dbReference>
<dbReference type="InterPro" id="IPR013111">
    <property type="entry name" value="EGF_extracell"/>
</dbReference>
<dbReference type="Pfam" id="PF24141">
    <property type="entry name" value="LRR_ComC"/>
    <property type="match status" value="1"/>
</dbReference>
<dbReference type="InterPro" id="IPR053331">
    <property type="entry name" value="EGF-like_comC"/>
</dbReference>
<dbReference type="InterPro" id="IPR057013">
    <property type="entry name" value="LRR_ComC"/>
</dbReference>
<dbReference type="VEuPathDB" id="AmoebaDB:DDB_G0270802"/>
<evidence type="ECO:0000256" key="3">
    <source>
        <dbReference type="SAM" id="Phobius"/>
    </source>
</evidence>
<dbReference type="InterPro" id="IPR054484">
    <property type="entry name" value="ComC_SSD"/>
</dbReference>
<sequence length="933" mass="105596">MKTNIKKISIKSINISDEVLYDKMTDYYSLTIINVIGDTFKNGITRPLPSLIFLNIESNKLENTILKFSLIEKISNLKIEGSFIYLENDLSIDNNKLSYLKVNALNYPDFSNFEILSTVDFNFNDNFLKDSVQNVSTIPSLDSMLIRNTIPLEFNFNLCPNVKRLLVQGPLSKPRNPTENFNVDGNFPLLLAENTYFTIYNSTFNNVPSNLKRGINSLTMIYETIFLNSTLPKFTGSGFTFIYPNNNIIGTIDESWCETHLSVRNNELEGSIPSCFTCYFKDNETYLNGDVLSMFDRFLGNKFTNYDKTIECTTFEPVVTIDKSNGKNNEIILSGKDIGFNYKSWLYNDKVMNLTKTNKVGKSYTLSIDEDLSLLDFIPIHFIYPNNQTLFFPIKDKLFTISSVTSKVDNNNNLFLIQGSLFSTYKGYIKQLVQIQGIDCKINFEDFFHIDCITNQAIPIVESKFKKLTINSGSFSKSVLINITDGAINQKNCMNDCNGANGICNLYLGNCICNEYQWLGEDCSIPYHYISSVDVPTTPNGVSSFSGNFGDKHTNLSITIGNLPCDPIILISTNIITCKEPIGSGTKLAIITQNGVNASIIYNYYQAYKQCPSNCSNHGICNNQTGECKCNSLYKGFDCSILIDNGGGGLPTNSTVNENTGGTDISNQDTQFKIYFKSLVEVDFNGNPIIEYKLLDNWKSIKTNDKFIYKLTQKLNNTQCEIISNIEEIQQIDGKQFTFANLNFRLDQGSIKFSLNIVNYTYQNNLNTLRLDLISSVEQINYKDNECNEKEISIDTNNNNNNNNNLSSFNYIKISKNNKILNGRFINKVVSDGKVTFLSTTIKNDSNSIIISLNLPHCINECIIDPDFSLLVDMKSYESCSNENKREAWFLPVVIVIPTISLALLVILIFILYKRSTVLKIQIHKLKRINKKT</sequence>
<keyword evidence="1 2" id="KW-1015">Disulfide bond</keyword>
<dbReference type="PROSITE" id="PS00022">
    <property type="entry name" value="EGF_1"/>
    <property type="match status" value="1"/>
</dbReference>
<dbReference type="InParanoid" id="Q55BS2"/>
<dbReference type="Proteomes" id="UP000002195">
    <property type="component" value="Unassembled WGS sequence"/>
</dbReference>
<dbReference type="Pfam" id="PF24143">
    <property type="entry name" value="Beta-sand_ComC_2nd"/>
    <property type="match status" value="1"/>
</dbReference>
<keyword evidence="2" id="KW-0245">EGF-like domain</keyword>
<keyword evidence="3" id="KW-0472">Membrane</keyword>
<dbReference type="EMBL" id="AAFI02000005">
    <property type="protein sequence ID" value="EAL72751.1"/>
    <property type="molecule type" value="Genomic_DNA"/>
</dbReference>
<feature type="disulfide bond" evidence="2">
    <location>
        <begin position="611"/>
        <end position="621"/>
    </location>
</feature>
<reference evidence="5 6" key="1">
    <citation type="journal article" date="2005" name="Nature">
        <title>The genome of the social amoeba Dictyostelium discoideum.</title>
        <authorList>
            <consortium name="The Dictyostelium discoideum Sequencing Consortium"/>
            <person name="Eichinger L."/>
            <person name="Pachebat J.A."/>
            <person name="Glockner G."/>
            <person name="Rajandream M.A."/>
            <person name="Sucgang R."/>
            <person name="Berriman M."/>
            <person name="Song J."/>
            <person name="Olsen R."/>
            <person name="Szafranski K."/>
            <person name="Xu Q."/>
            <person name="Tunggal B."/>
            <person name="Kummerfeld S."/>
            <person name="Madera M."/>
            <person name="Konfortov B.A."/>
            <person name="Rivero F."/>
            <person name="Bankier A.T."/>
            <person name="Lehmann R."/>
            <person name="Hamlin N."/>
            <person name="Davies R."/>
            <person name="Gaudet P."/>
            <person name="Fey P."/>
            <person name="Pilcher K."/>
            <person name="Chen G."/>
            <person name="Saunders D."/>
            <person name="Sodergren E."/>
            <person name="Davis P."/>
            <person name="Kerhornou A."/>
            <person name="Nie X."/>
            <person name="Hall N."/>
            <person name="Anjard C."/>
            <person name="Hemphill L."/>
            <person name="Bason N."/>
            <person name="Farbrother P."/>
            <person name="Desany B."/>
            <person name="Just E."/>
            <person name="Morio T."/>
            <person name="Rost R."/>
            <person name="Churcher C."/>
            <person name="Cooper J."/>
            <person name="Haydock S."/>
            <person name="van Driessche N."/>
            <person name="Cronin A."/>
            <person name="Goodhead I."/>
            <person name="Muzny D."/>
            <person name="Mourier T."/>
            <person name="Pain A."/>
            <person name="Lu M."/>
            <person name="Harper D."/>
            <person name="Lindsay R."/>
            <person name="Hauser H."/>
            <person name="James K."/>
            <person name="Quiles M."/>
            <person name="Madan Babu M."/>
            <person name="Saito T."/>
            <person name="Buchrieser C."/>
            <person name="Wardroper A."/>
            <person name="Felder M."/>
            <person name="Thangavelu M."/>
            <person name="Johnson D."/>
            <person name="Knights A."/>
            <person name="Loulseged H."/>
            <person name="Mungall K."/>
            <person name="Oliver K."/>
            <person name="Price C."/>
            <person name="Quail M.A."/>
            <person name="Urushihara H."/>
            <person name="Hernandez J."/>
            <person name="Rabbinowitsch E."/>
            <person name="Steffen D."/>
            <person name="Sanders M."/>
            <person name="Ma J."/>
            <person name="Kohara Y."/>
            <person name="Sharp S."/>
            <person name="Simmonds M."/>
            <person name="Spiegler S."/>
            <person name="Tivey A."/>
            <person name="Sugano S."/>
            <person name="White B."/>
            <person name="Walker D."/>
            <person name="Woodward J."/>
            <person name="Winckler T."/>
            <person name="Tanaka Y."/>
            <person name="Shaulsky G."/>
            <person name="Schleicher M."/>
            <person name="Weinstock G."/>
            <person name="Rosenthal A."/>
            <person name="Cox E.C."/>
            <person name="Chisholm R.L."/>
            <person name="Gibbs R."/>
            <person name="Loomis W.F."/>
            <person name="Platzer M."/>
            <person name="Kay R.R."/>
            <person name="Williams J."/>
            <person name="Dear P.H."/>
            <person name="Noegel A.A."/>
            <person name="Barrell B."/>
            <person name="Kuspa A."/>
        </authorList>
    </citation>
    <scope>NUCLEOTIDE SEQUENCE [LARGE SCALE GENOMIC DNA]</scope>
    <source>
        <strain evidence="5 6">AX4</strain>
    </source>
</reference>
<feature type="disulfide bond" evidence="2">
    <location>
        <begin position="630"/>
        <end position="639"/>
    </location>
</feature>
<dbReference type="dictyBase" id="DDB_G0270802"/>
<dbReference type="Pfam" id="PF24142">
    <property type="entry name" value="Beta-sand_ComC_1st"/>
    <property type="match status" value="1"/>
</dbReference>
<dbReference type="AlphaFoldDB" id="Q55BS2"/>
<dbReference type="InterPro" id="IPR000742">
    <property type="entry name" value="EGF"/>
</dbReference>
<organism evidence="5 6">
    <name type="scientific">Dictyostelium discoideum</name>
    <name type="common">Social amoeba</name>
    <dbReference type="NCBI Taxonomy" id="44689"/>
    <lineage>
        <taxon>Eukaryota</taxon>
        <taxon>Amoebozoa</taxon>
        <taxon>Evosea</taxon>
        <taxon>Eumycetozoa</taxon>
        <taxon>Dictyostelia</taxon>
        <taxon>Dictyosteliales</taxon>
        <taxon>Dictyosteliaceae</taxon>
        <taxon>Dictyostelium</taxon>
    </lineage>
</organism>
<keyword evidence="6" id="KW-1185">Reference proteome</keyword>
<comment type="caution">
    <text evidence="2">Lacks conserved residue(s) required for the propagation of feature annotation.</text>
</comment>